<evidence type="ECO:0000313" key="3">
    <source>
        <dbReference type="Proteomes" id="UP001165121"/>
    </source>
</evidence>
<keyword evidence="3" id="KW-1185">Reference proteome</keyword>
<dbReference type="InterPro" id="IPR002156">
    <property type="entry name" value="RNaseH_domain"/>
</dbReference>
<gene>
    <name evidence="2" type="ORF">Pfra01_000363900</name>
</gene>
<dbReference type="Pfam" id="PF13456">
    <property type="entry name" value="RVT_3"/>
    <property type="match status" value="1"/>
</dbReference>
<dbReference type="InterPro" id="IPR012337">
    <property type="entry name" value="RNaseH-like_sf"/>
</dbReference>
<dbReference type="AlphaFoldDB" id="A0A9W6U006"/>
<proteinExistence type="predicted"/>
<evidence type="ECO:0000259" key="1">
    <source>
        <dbReference type="PROSITE" id="PS50879"/>
    </source>
</evidence>
<dbReference type="InterPro" id="IPR036397">
    <property type="entry name" value="RNaseH_sf"/>
</dbReference>
<reference evidence="2" key="1">
    <citation type="submission" date="2023-04" db="EMBL/GenBank/DDBJ databases">
        <title>Phytophthora fragariaefolia NBRC 109709.</title>
        <authorList>
            <person name="Ichikawa N."/>
            <person name="Sato H."/>
            <person name="Tonouchi N."/>
        </authorList>
    </citation>
    <scope>NUCLEOTIDE SEQUENCE</scope>
    <source>
        <strain evidence="2">NBRC 109709</strain>
    </source>
</reference>
<protein>
    <submittedName>
        <fullName evidence="2">Unnamed protein product</fullName>
    </submittedName>
</protein>
<dbReference type="PANTHER" id="PTHR46387">
    <property type="entry name" value="POLYNUCLEOTIDYL TRANSFERASE, RIBONUCLEASE H-LIKE SUPERFAMILY PROTEIN"/>
    <property type="match status" value="1"/>
</dbReference>
<sequence length="299" mass="33402">MKMIPPGFIPRLDTILPWYQKEYRTNVERDVPEIVLNCWSLGLATTIQVIWQWRNEYREVIPQPAALRYAAIHRGRLKQGYRIILANYSGRRQPPHTTTAARYVVGALLDTYGGAPPPLVADVAHRALLFDGGSRGNPGPGGSGSILVDIVVATGAVRPLWIASMTYGNRKTTNNVSEYNDPLHGLKHAKSMGMEHLHIIGDSKLIIRQMEDRRPPKASILIRLYWQCRQLADFCGVQSWTHHYRHFNKTADALANLAMDTSVSIQVRCGTSGFPSGCWDAALTHVHSDPSEWCVATLV</sequence>
<comment type="caution">
    <text evidence="2">The sequence shown here is derived from an EMBL/GenBank/DDBJ whole genome shotgun (WGS) entry which is preliminary data.</text>
</comment>
<dbReference type="OrthoDB" id="124070at2759"/>
<evidence type="ECO:0000313" key="2">
    <source>
        <dbReference type="EMBL" id="GMF23266.1"/>
    </source>
</evidence>
<name>A0A9W6U006_9STRA</name>
<accession>A0A9W6U006</accession>
<dbReference type="Gene3D" id="3.30.420.10">
    <property type="entry name" value="Ribonuclease H-like superfamily/Ribonuclease H"/>
    <property type="match status" value="1"/>
</dbReference>
<dbReference type="GO" id="GO:0003676">
    <property type="term" value="F:nucleic acid binding"/>
    <property type="evidence" value="ECO:0007669"/>
    <property type="project" value="InterPro"/>
</dbReference>
<dbReference type="SUPFAM" id="SSF53098">
    <property type="entry name" value="Ribonuclease H-like"/>
    <property type="match status" value="1"/>
</dbReference>
<organism evidence="2 3">
    <name type="scientific">Phytophthora fragariaefolia</name>
    <dbReference type="NCBI Taxonomy" id="1490495"/>
    <lineage>
        <taxon>Eukaryota</taxon>
        <taxon>Sar</taxon>
        <taxon>Stramenopiles</taxon>
        <taxon>Oomycota</taxon>
        <taxon>Peronosporomycetes</taxon>
        <taxon>Peronosporales</taxon>
        <taxon>Peronosporaceae</taxon>
        <taxon>Phytophthora</taxon>
    </lineage>
</organism>
<dbReference type="PANTHER" id="PTHR46387:SF2">
    <property type="entry name" value="RIBONUCLEASE HI"/>
    <property type="match status" value="1"/>
</dbReference>
<feature type="domain" description="RNase H type-1" evidence="1">
    <location>
        <begin position="122"/>
        <end position="260"/>
    </location>
</feature>
<dbReference type="PROSITE" id="PS50879">
    <property type="entry name" value="RNASE_H_1"/>
    <property type="match status" value="1"/>
</dbReference>
<dbReference type="Proteomes" id="UP001165121">
    <property type="component" value="Unassembled WGS sequence"/>
</dbReference>
<dbReference type="EMBL" id="BSXT01000280">
    <property type="protein sequence ID" value="GMF23266.1"/>
    <property type="molecule type" value="Genomic_DNA"/>
</dbReference>
<dbReference type="GO" id="GO:0004523">
    <property type="term" value="F:RNA-DNA hybrid ribonuclease activity"/>
    <property type="evidence" value="ECO:0007669"/>
    <property type="project" value="InterPro"/>
</dbReference>